<dbReference type="PROSITE" id="PS00216">
    <property type="entry name" value="SUGAR_TRANSPORT_1"/>
    <property type="match status" value="1"/>
</dbReference>
<feature type="transmembrane region" description="Helical" evidence="7">
    <location>
        <begin position="178"/>
        <end position="199"/>
    </location>
</feature>
<feature type="domain" description="Major facilitator superfamily (MFS) profile" evidence="8">
    <location>
        <begin position="1"/>
        <end position="435"/>
    </location>
</feature>
<protein>
    <submittedName>
        <fullName evidence="9">Permease of the major facilitator superfamily</fullName>
    </submittedName>
</protein>
<dbReference type="InterPro" id="IPR005829">
    <property type="entry name" value="Sugar_transporter_CS"/>
</dbReference>
<evidence type="ECO:0000256" key="1">
    <source>
        <dbReference type="ARBA" id="ARBA00004651"/>
    </source>
</evidence>
<gene>
    <name evidence="9" type="ORF">PAI11_24880</name>
</gene>
<feature type="transmembrane region" description="Helical" evidence="7">
    <location>
        <begin position="117"/>
        <end position="140"/>
    </location>
</feature>
<dbReference type="CDD" id="cd17321">
    <property type="entry name" value="MFS_MMR_MDR_like"/>
    <property type="match status" value="1"/>
</dbReference>
<evidence type="ECO:0000313" key="9">
    <source>
        <dbReference type="EMBL" id="EHN10685.1"/>
    </source>
</evidence>
<feature type="transmembrane region" description="Helical" evidence="7">
    <location>
        <begin position="27"/>
        <end position="46"/>
    </location>
</feature>
<proteinExistence type="predicted"/>
<dbReference type="InterPro" id="IPR011701">
    <property type="entry name" value="MFS"/>
</dbReference>
<evidence type="ECO:0000256" key="2">
    <source>
        <dbReference type="ARBA" id="ARBA00022448"/>
    </source>
</evidence>
<evidence type="ECO:0000259" key="8">
    <source>
        <dbReference type="PROSITE" id="PS50850"/>
    </source>
</evidence>
<dbReference type="PANTHER" id="PTHR42718">
    <property type="entry name" value="MAJOR FACILITATOR SUPERFAMILY MULTIDRUG TRANSPORTER MFSC"/>
    <property type="match status" value="1"/>
</dbReference>
<sequence length="465" mass="47674">MAFVDATVVNIAFPDIERSFPTTGLDGLQWVLNAYNIVFAAFLVAAGRLADLAGRKRFFLAGLGVFTTASVGCALAPSVEALVAARVVQATGAAMLVPSSLALVLHAVPLRRRARAVALWTASAALAAGVGPTLGGLLVSASDWRLVFLVNVPVGLLAWLSASVVLRESREHGRRGTPDLLGALLLAGALAGLVLGIVQGEAWGWTSPAVLSAFAGALLLGAAFALRTSRHRDPLVELGLLRIRNFSIANAMTIVGAAGFYAYTLCNVLFLTSVWGYSIVDASLALTPGPLVAVAIASPTSRIVDRFGLRAVALPGGVLWCGGLLWLIERVEATPDFVGVWLPAMVLLGLGAGTLFPNVSGAAVVAAPGSRFATATALNAVARQLGAAVGVAIVVAIVGTPRPEQALRAFDHGWAFAAICLGVGALGCLAVGQVRGARAPAPRVSPLASARIGASARRESTPSLR</sequence>
<feature type="transmembrane region" description="Helical" evidence="7">
    <location>
        <begin position="246"/>
        <end position="263"/>
    </location>
</feature>
<dbReference type="InterPro" id="IPR036259">
    <property type="entry name" value="MFS_trans_sf"/>
</dbReference>
<feature type="transmembrane region" description="Helical" evidence="7">
    <location>
        <begin position="146"/>
        <end position="166"/>
    </location>
</feature>
<evidence type="ECO:0000313" key="10">
    <source>
        <dbReference type="Proteomes" id="UP000005143"/>
    </source>
</evidence>
<dbReference type="AlphaFoldDB" id="H0E6N8"/>
<dbReference type="GO" id="GO:0005886">
    <property type="term" value="C:plasma membrane"/>
    <property type="evidence" value="ECO:0007669"/>
    <property type="project" value="UniProtKB-SubCell"/>
</dbReference>
<keyword evidence="10" id="KW-1185">Reference proteome</keyword>
<comment type="subcellular location">
    <subcellularLocation>
        <location evidence="1">Cell membrane</location>
        <topology evidence="1">Multi-pass membrane protein</topology>
    </subcellularLocation>
</comment>
<dbReference type="Pfam" id="PF07690">
    <property type="entry name" value="MFS_1"/>
    <property type="match status" value="1"/>
</dbReference>
<keyword evidence="5 7" id="KW-1133">Transmembrane helix</keyword>
<feature type="transmembrane region" description="Helical" evidence="7">
    <location>
        <begin position="275"/>
        <end position="297"/>
    </location>
</feature>
<evidence type="ECO:0000256" key="3">
    <source>
        <dbReference type="ARBA" id="ARBA00022475"/>
    </source>
</evidence>
<dbReference type="Proteomes" id="UP000005143">
    <property type="component" value="Unassembled WGS sequence"/>
</dbReference>
<name>H0E6N8_9ACTN</name>
<keyword evidence="3" id="KW-1003">Cell membrane</keyword>
<evidence type="ECO:0000256" key="6">
    <source>
        <dbReference type="ARBA" id="ARBA00023136"/>
    </source>
</evidence>
<dbReference type="PANTHER" id="PTHR42718:SF48">
    <property type="entry name" value="CONSERVED TWO-DOMAIN MEMBRANE PROTEIN-RELATED"/>
    <property type="match status" value="1"/>
</dbReference>
<dbReference type="GO" id="GO:0022857">
    <property type="term" value="F:transmembrane transporter activity"/>
    <property type="evidence" value="ECO:0007669"/>
    <property type="project" value="InterPro"/>
</dbReference>
<feature type="transmembrane region" description="Helical" evidence="7">
    <location>
        <begin position="205"/>
        <end position="226"/>
    </location>
</feature>
<feature type="transmembrane region" description="Helical" evidence="7">
    <location>
        <begin position="340"/>
        <end position="368"/>
    </location>
</feature>
<feature type="transmembrane region" description="Helical" evidence="7">
    <location>
        <begin position="412"/>
        <end position="432"/>
    </location>
</feature>
<dbReference type="Gene3D" id="1.20.1720.10">
    <property type="entry name" value="Multidrug resistance protein D"/>
    <property type="match status" value="1"/>
</dbReference>
<keyword evidence="4 7" id="KW-0812">Transmembrane</keyword>
<dbReference type="InterPro" id="IPR004638">
    <property type="entry name" value="EmrB-like"/>
</dbReference>
<dbReference type="EMBL" id="AGUD01000206">
    <property type="protein sequence ID" value="EHN10685.1"/>
    <property type="molecule type" value="Genomic_DNA"/>
</dbReference>
<dbReference type="PROSITE" id="PS50850">
    <property type="entry name" value="MFS"/>
    <property type="match status" value="1"/>
</dbReference>
<dbReference type="Gene3D" id="1.20.1250.20">
    <property type="entry name" value="MFS general substrate transporter like domains"/>
    <property type="match status" value="1"/>
</dbReference>
<evidence type="ECO:0000256" key="7">
    <source>
        <dbReference type="SAM" id="Phobius"/>
    </source>
</evidence>
<feature type="transmembrane region" description="Helical" evidence="7">
    <location>
        <begin position="83"/>
        <end position="105"/>
    </location>
</feature>
<dbReference type="NCBIfam" id="TIGR00711">
    <property type="entry name" value="efflux_EmrB"/>
    <property type="match status" value="1"/>
</dbReference>
<dbReference type="SUPFAM" id="SSF103473">
    <property type="entry name" value="MFS general substrate transporter"/>
    <property type="match status" value="2"/>
</dbReference>
<accession>H0E6N8</accession>
<evidence type="ECO:0000256" key="4">
    <source>
        <dbReference type="ARBA" id="ARBA00022692"/>
    </source>
</evidence>
<dbReference type="InterPro" id="IPR020846">
    <property type="entry name" value="MFS_dom"/>
</dbReference>
<reference evidence="9 10" key="1">
    <citation type="journal article" date="2013" name="Biodegradation">
        <title>Quantitative proteomic analysis of ibuprofen-degrading Patulibacter sp. strain I11.</title>
        <authorList>
            <person name="Almeida B."/>
            <person name="Kjeldal H."/>
            <person name="Lolas I."/>
            <person name="Knudsen A.D."/>
            <person name="Carvalho G."/>
            <person name="Nielsen K.L."/>
            <person name="Barreto Crespo M.T."/>
            <person name="Stensballe A."/>
            <person name="Nielsen J.L."/>
        </authorList>
    </citation>
    <scope>NUCLEOTIDE SEQUENCE [LARGE SCALE GENOMIC DNA]</scope>
    <source>
        <strain evidence="9 10">I11</strain>
    </source>
</reference>
<evidence type="ECO:0000256" key="5">
    <source>
        <dbReference type="ARBA" id="ARBA00022989"/>
    </source>
</evidence>
<comment type="caution">
    <text evidence="9">The sequence shown here is derived from an EMBL/GenBank/DDBJ whole genome shotgun (WGS) entry which is preliminary data.</text>
</comment>
<organism evidence="9 10">
    <name type="scientific">Patulibacter medicamentivorans</name>
    <dbReference type="NCBI Taxonomy" id="1097667"/>
    <lineage>
        <taxon>Bacteria</taxon>
        <taxon>Bacillati</taxon>
        <taxon>Actinomycetota</taxon>
        <taxon>Thermoleophilia</taxon>
        <taxon>Solirubrobacterales</taxon>
        <taxon>Patulibacteraceae</taxon>
        <taxon>Patulibacter</taxon>
    </lineage>
</organism>
<keyword evidence="2" id="KW-0813">Transport</keyword>
<feature type="transmembrane region" description="Helical" evidence="7">
    <location>
        <begin position="309"/>
        <end position="328"/>
    </location>
</feature>
<feature type="transmembrane region" description="Helical" evidence="7">
    <location>
        <begin position="58"/>
        <end position="77"/>
    </location>
</feature>
<keyword evidence="6 7" id="KW-0472">Membrane</keyword>
<feature type="transmembrane region" description="Helical" evidence="7">
    <location>
        <begin position="380"/>
        <end position="400"/>
    </location>
</feature>